<reference evidence="3 4" key="1">
    <citation type="submission" date="2016-10" db="EMBL/GenBank/DDBJ databases">
        <authorList>
            <person name="de Groot N.N."/>
        </authorList>
    </citation>
    <scope>NUCLEOTIDE SEQUENCE [LARGE SCALE GENOMIC DNA]</scope>
    <source>
        <strain evidence="3 4">MT12</strain>
    </source>
</reference>
<organism evidence="3 4">
    <name type="scientific">Bradyrhizobium erythrophlei</name>
    <dbReference type="NCBI Taxonomy" id="1437360"/>
    <lineage>
        <taxon>Bacteria</taxon>
        <taxon>Pseudomonadati</taxon>
        <taxon>Pseudomonadota</taxon>
        <taxon>Alphaproteobacteria</taxon>
        <taxon>Hyphomicrobiales</taxon>
        <taxon>Nitrobacteraceae</taxon>
        <taxon>Bradyrhizobium</taxon>
    </lineage>
</organism>
<feature type="chain" id="PRO_5011490966" description="DUF4424 domain-containing protein" evidence="1">
    <location>
        <begin position="24"/>
        <end position="337"/>
    </location>
</feature>
<evidence type="ECO:0000256" key="1">
    <source>
        <dbReference type="SAM" id="SignalP"/>
    </source>
</evidence>
<feature type="domain" description="DUF4424" evidence="2">
    <location>
        <begin position="23"/>
        <end position="329"/>
    </location>
</feature>
<evidence type="ECO:0000313" key="3">
    <source>
        <dbReference type="EMBL" id="SEE16215.1"/>
    </source>
</evidence>
<accession>A0A1H5GKY4</accession>
<dbReference type="EMBL" id="FNTH01000001">
    <property type="protein sequence ID" value="SEE16215.1"/>
    <property type="molecule type" value="Genomic_DNA"/>
</dbReference>
<dbReference type="InterPro" id="IPR025538">
    <property type="entry name" value="DUF4424"/>
</dbReference>
<gene>
    <name evidence="3" type="ORF">SAMN05444164_7131</name>
</gene>
<keyword evidence="1" id="KW-0732">Signal</keyword>
<name>A0A1H5GKY4_9BRAD</name>
<protein>
    <recommendedName>
        <fullName evidence="2">DUF4424 domain-containing protein</fullName>
    </recommendedName>
</protein>
<dbReference type="Pfam" id="PF14415">
    <property type="entry name" value="DUF4424"/>
    <property type="match status" value="1"/>
</dbReference>
<evidence type="ECO:0000313" key="4">
    <source>
        <dbReference type="Proteomes" id="UP000198992"/>
    </source>
</evidence>
<feature type="signal peptide" evidence="1">
    <location>
        <begin position="1"/>
        <end position="23"/>
    </location>
</feature>
<sequence length="337" mass="37216">MPPMAKRAFLVLLAGLMPWCARANDTSAALETGGLRFKQDPDIVMRSEDLFISEKQIRIVYRFFNTSAADKTIMIAFPMPDIVGKEGDENIGLPTDDPENIFDFHVAVDGGAAAPHLEQTALANDVDQTALLRKLGIPLMPIRGPAGELLDKLPKSNWPELVKLGVGAIETYGSGGPMQDHLVPTWTLRSAYTWTQTFPAGREITFQQTYRPSVGGSVQTIIGADNWRSNPEAREFLASYCIDDDLIRTIERARATRHAPYPPFSERSIAYVLSTGANWAAPIGDFHLTVDKGEPNNFVSFCAEGVKKTGPTRFEVRHTNFTPSRDLKIVIFVPNPN</sequence>
<evidence type="ECO:0000259" key="2">
    <source>
        <dbReference type="Pfam" id="PF14415"/>
    </source>
</evidence>
<dbReference type="AlphaFoldDB" id="A0A1H5GKY4"/>
<dbReference type="Gene3D" id="2.60.40.3680">
    <property type="match status" value="2"/>
</dbReference>
<dbReference type="Proteomes" id="UP000198992">
    <property type="component" value="Unassembled WGS sequence"/>
</dbReference>
<proteinExistence type="predicted"/>